<dbReference type="RefSeq" id="XP_005758333.1">
    <property type="nucleotide sequence ID" value="XM_005758276.1"/>
</dbReference>
<dbReference type="GO" id="GO:0005948">
    <property type="term" value="C:acetolactate synthase complex"/>
    <property type="evidence" value="ECO:0007669"/>
    <property type="project" value="TreeGrafter"/>
</dbReference>
<dbReference type="GO" id="GO:0050660">
    <property type="term" value="F:flavin adenine dinucleotide binding"/>
    <property type="evidence" value="ECO:0007669"/>
    <property type="project" value="TreeGrafter"/>
</dbReference>
<reference evidence="3" key="2">
    <citation type="submission" date="2024-10" db="UniProtKB">
        <authorList>
            <consortium name="EnsemblProtists"/>
        </authorList>
    </citation>
    <scope>IDENTIFICATION</scope>
</reference>
<dbReference type="GO" id="GO:0030976">
    <property type="term" value="F:thiamine pyrophosphate binding"/>
    <property type="evidence" value="ECO:0007669"/>
    <property type="project" value="InterPro"/>
</dbReference>
<keyword evidence="4" id="KW-1185">Reference proteome</keyword>
<protein>
    <recommendedName>
        <fullName evidence="2">Thiamine pyrophosphate enzyme N-terminal TPP-binding domain-containing protein</fullName>
    </recommendedName>
</protein>
<dbReference type="PaxDb" id="2903-EOD05904"/>
<evidence type="ECO:0000313" key="4">
    <source>
        <dbReference type="Proteomes" id="UP000013827"/>
    </source>
</evidence>
<dbReference type="Proteomes" id="UP000013827">
    <property type="component" value="Unassembled WGS sequence"/>
</dbReference>
<sequence length="500" mass="52689">MFRRALLLRHSGRLLSSEARALTLEQAMTSSHLILSELESPQMVQAMQGAASQGDRLQKWQTANAVLIQATLRTLPQVGFSADAAGLHAYTEAFAAQARSPQPEVRSALAGVNVSKWRTLLRHAFGCDPAPPIERSAARALAIDMVDALQDEALLAEVAGSREGLGSRLSDQEHQLLVARAVVNVQAEVMAKHGFEGDAGFAQAQVCLMEHAHDAVVTASVAAATTSLYARAGINLQETFRQATGAHFSSLLLADSSFPRMIDDYPSFGDSSLFGANAHYPFGPVTASEFIAQSLVDAGVRTVYGGHGGALVPLVNAVVDHPELLWVCTRNEANASLMAAADAKLRLGLAACIATSGPGASNLVTGLLDAHLDRVPLIAITGTKPRSDLAHSEFQDIDQSRLFAAGGLSYSVTVSDPLQLVAVMRDAVATALTHHCCVHVGVPVDIQGALLSAPEHLCSANPAEMKRRVEAQIGDPDDIAGIAELLASGKEREPSSSRSA</sequence>
<dbReference type="EnsemblProtists" id="EOD05904">
    <property type="protein sequence ID" value="EOD05904"/>
    <property type="gene ID" value="EMIHUDRAFT_107052"/>
</dbReference>
<proteinExistence type="inferred from homology"/>
<dbReference type="GO" id="GO:0003984">
    <property type="term" value="F:acetolactate synthase activity"/>
    <property type="evidence" value="ECO:0007669"/>
    <property type="project" value="TreeGrafter"/>
</dbReference>
<dbReference type="Gene3D" id="3.40.50.970">
    <property type="match status" value="1"/>
</dbReference>
<reference evidence="4" key="1">
    <citation type="journal article" date="2013" name="Nature">
        <title>Pan genome of the phytoplankton Emiliania underpins its global distribution.</title>
        <authorList>
            <person name="Read B.A."/>
            <person name="Kegel J."/>
            <person name="Klute M.J."/>
            <person name="Kuo A."/>
            <person name="Lefebvre S.C."/>
            <person name="Maumus F."/>
            <person name="Mayer C."/>
            <person name="Miller J."/>
            <person name="Monier A."/>
            <person name="Salamov A."/>
            <person name="Young J."/>
            <person name="Aguilar M."/>
            <person name="Claverie J.M."/>
            <person name="Frickenhaus S."/>
            <person name="Gonzalez K."/>
            <person name="Herman E.K."/>
            <person name="Lin Y.C."/>
            <person name="Napier J."/>
            <person name="Ogata H."/>
            <person name="Sarno A.F."/>
            <person name="Shmutz J."/>
            <person name="Schroeder D."/>
            <person name="de Vargas C."/>
            <person name="Verret F."/>
            <person name="von Dassow P."/>
            <person name="Valentin K."/>
            <person name="Van de Peer Y."/>
            <person name="Wheeler G."/>
            <person name="Dacks J.B."/>
            <person name="Delwiche C.F."/>
            <person name="Dyhrman S.T."/>
            <person name="Glockner G."/>
            <person name="John U."/>
            <person name="Richards T."/>
            <person name="Worden A.Z."/>
            <person name="Zhang X."/>
            <person name="Grigoriev I.V."/>
            <person name="Allen A.E."/>
            <person name="Bidle K."/>
            <person name="Borodovsky M."/>
            <person name="Bowler C."/>
            <person name="Brownlee C."/>
            <person name="Cock J.M."/>
            <person name="Elias M."/>
            <person name="Gladyshev V.N."/>
            <person name="Groth M."/>
            <person name="Guda C."/>
            <person name="Hadaegh A."/>
            <person name="Iglesias-Rodriguez M.D."/>
            <person name="Jenkins J."/>
            <person name="Jones B.M."/>
            <person name="Lawson T."/>
            <person name="Leese F."/>
            <person name="Lindquist E."/>
            <person name="Lobanov A."/>
            <person name="Lomsadze A."/>
            <person name="Malik S.B."/>
            <person name="Marsh M.E."/>
            <person name="Mackinder L."/>
            <person name="Mock T."/>
            <person name="Mueller-Roeber B."/>
            <person name="Pagarete A."/>
            <person name="Parker M."/>
            <person name="Probert I."/>
            <person name="Quesneville H."/>
            <person name="Raines C."/>
            <person name="Rensing S.A."/>
            <person name="Riano-Pachon D.M."/>
            <person name="Richier S."/>
            <person name="Rokitta S."/>
            <person name="Shiraiwa Y."/>
            <person name="Soanes D.M."/>
            <person name="van der Giezen M."/>
            <person name="Wahlund T.M."/>
            <person name="Williams B."/>
            <person name="Wilson W."/>
            <person name="Wolfe G."/>
            <person name="Wurch L.L."/>
        </authorList>
    </citation>
    <scope>NUCLEOTIDE SEQUENCE</scope>
</reference>
<dbReference type="eggNOG" id="KOG4166">
    <property type="taxonomic scope" value="Eukaryota"/>
</dbReference>
<dbReference type="STRING" id="2903.R1DAN7"/>
<evidence type="ECO:0000256" key="1">
    <source>
        <dbReference type="ARBA" id="ARBA00007812"/>
    </source>
</evidence>
<comment type="similarity">
    <text evidence="1">Belongs to the TPP enzyme family.</text>
</comment>
<dbReference type="InterPro" id="IPR045229">
    <property type="entry name" value="TPP_enz"/>
</dbReference>
<dbReference type="InterPro" id="IPR029061">
    <property type="entry name" value="THDP-binding"/>
</dbReference>
<evidence type="ECO:0000313" key="3">
    <source>
        <dbReference type="EnsemblProtists" id="EOD05904"/>
    </source>
</evidence>
<dbReference type="SUPFAM" id="SSF52518">
    <property type="entry name" value="Thiamin diphosphate-binding fold (THDP-binding)"/>
    <property type="match status" value="1"/>
</dbReference>
<dbReference type="GO" id="GO:0009097">
    <property type="term" value="P:isoleucine biosynthetic process"/>
    <property type="evidence" value="ECO:0007669"/>
    <property type="project" value="TreeGrafter"/>
</dbReference>
<organism evidence="3 4">
    <name type="scientific">Emiliania huxleyi (strain CCMP1516)</name>
    <dbReference type="NCBI Taxonomy" id="280463"/>
    <lineage>
        <taxon>Eukaryota</taxon>
        <taxon>Haptista</taxon>
        <taxon>Haptophyta</taxon>
        <taxon>Prymnesiophyceae</taxon>
        <taxon>Isochrysidales</taxon>
        <taxon>Noelaerhabdaceae</taxon>
        <taxon>Emiliania</taxon>
    </lineage>
</organism>
<dbReference type="PANTHER" id="PTHR18968:SF13">
    <property type="entry name" value="ACETOLACTATE SYNTHASE CATALYTIC SUBUNIT, MITOCHONDRIAL"/>
    <property type="match status" value="1"/>
</dbReference>
<dbReference type="PANTHER" id="PTHR18968">
    <property type="entry name" value="THIAMINE PYROPHOSPHATE ENZYMES"/>
    <property type="match status" value="1"/>
</dbReference>
<dbReference type="Pfam" id="PF02776">
    <property type="entry name" value="TPP_enzyme_N"/>
    <property type="match status" value="1"/>
</dbReference>
<evidence type="ECO:0000259" key="2">
    <source>
        <dbReference type="Pfam" id="PF02776"/>
    </source>
</evidence>
<dbReference type="InterPro" id="IPR012001">
    <property type="entry name" value="Thiamin_PyroP_enz_TPP-bd_dom"/>
</dbReference>
<dbReference type="GeneID" id="17252113"/>
<dbReference type="AlphaFoldDB" id="A0A0D3I3R9"/>
<dbReference type="HOGENOM" id="CLU_580667_0_0_1"/>
<name>A0A0D3I3R9_EMIH1</name>
<dbReference type="GO" id="GO:0009099">
    <property type="term" value="P:L-valine biosynthetic process"/>
    <property type="evidence" value="ECO:0007669"/>
    <property type="project" value="TreeGrafter"/>
</dbReference>
<feature type="domain" description="Thiamine pyrophosphate enzyme N-terminal TPP-binding" evidence="2">
    <location>
        <begin position="286"/>
        <end position="401"/>
    </location>
</feature>
<dbReference type="KEGG" id="ehx:EMIHUDRAFT_107052"/>
<accession>A0A0D3I3R9</accession>
<dbReference type="GO" id="GO:0005739">
    <property type="term" value="C:mitochondrion"/>
    <property type="evidence" value="ECO:0007669"/>
    <property type="project" value="TreeGrafter"/>
</dbReference>